<dbReference type="InterPro" id="IPR036388">
    <property type="entry name" value="WH-like_DNA-bd_sf"/>
</dbReference>
<reference evidence="7" key="1">
    <citation type="journal article" date="2019" name="Int. J. Syst. Evol. Microbiol.">
        <title>The Global Catalogue of Microorganisms (GCM) 10K type strain sequencing project: providing services to taxonomists for standard genome sequencing and annotation.</title>
        <authorList>
            <consortium name="The Broad Institute Genomics Platform"/>
            <consortium name="The Broad Institute Genome Sequencing Center for Infectious Disease"/>
            <person name="Wu L."/>
            <person name="Ma J."/>
        </authorList>
    </citation>
    <scope>NUCLEOTIDE SEQUENCE [LARGE SCALE GENOMIC DNA]</scope>
    <source>
        <strain evidence="7">KCTC 23707</strain>
    </source>
</reference>
<proteinExistence type="inferred from homology"/>
<name>A0ABW5DBX8_9HYPH</name>
<organism evidence="6 7">
    <name type="scientific">Chelativorans composti</name>
    <dbReference type="NCBI Taxonomy" id="768533"/>
    <lineage>
        <taxon>Bacteria</taxon>
        <taxon>Pseudomonadati</taxon>
        <taxon>Pseudomonadota</taxon>
        <taxon>Alphaproteobacteria</taxon>
        <taxon>Hyphomicrobiales</taxon>
        <taxon>Phyllobacteriaceae</taxon>
        <taxon>Chelativorans</taxon>
    </lineage>
</organism>
<evidence type="ECO:0000256" key="4">
    <source>
        <dbReference type="ARBA" id="ARBA00023163"/>
    </source>
</evidence>
<accession>A0ABW5DBX8</accession>
<evidence type="ECO:0000313" key="7">
    <source>
        <dbReference type="Proteomes" id="UP001597373"/>
    </source>
</evidence>
<sequence length="309" mass="34221">MKLKNLEAYRAVMSTGSTQAAAALLGISQSAISRRISQLEEELGLELFYRDGVRLVPSRANKMAEPLVADVLERLHTLREAAQHIRLGQHASAMLRIAVPPGISRRIMPAIIADFLKECPDIRLEVLHGTYDVIQRMLEEKQAEIAFLRLPYASTILTRSDVIETKSVCVMQRGHRLSELSVIRPSDLKGEPLVLLGWRRAPRHDLDLVFSAHGIAPTIRIEAHSVASACGFSAQGIGISIVNALLVQDCTDLEIDIRPFEPAVPHQFAFVYTDQPRLPPIGLEFIRHATAALKKLSATALPRRNGHSF</sequence>
<keyword evidence="4" id="KW-0804">Transcription</keyword>
<evidence type="ECO:0000256" key="3">
    <source>
        <dbReference type="ARBA" id="ARBA00023125"/>
    </source>
</evidence>
<dbReference type="SUPFAM" id="SSF53850">
    <property type="entry name" value="Periplasmic binding protein-like II"/>
    <property type="match status" value="1"/>
</dbReference>
<dbReference type="Gene3D" id="1.10.10.10">
    <property type="entry name" value="Winged helix-like DNA-binding domain superfamily/Winged helix DNA-binding domain"/>
    <property type="match status" value="1"/>
</dbReference>
<dbReference type="Proteomes" id="UP001597373">
    <property type="component" value="Unassembled WGS sequence"/>
</dbReference>
<evidence type="ECO:0000256" key="2">
    <source>
        <dbReference type="ARBA" id="ARBA00023015"/>
    </source>
</evidence>
<dbReference type="RefSeq" id="WP_345097739.1">
    <property type="nucleotide sequence ID" value="NZ_BAABGS010000009.1"/>
</dbReference>
<dbReference type="InterPro" id="IPR005119">
    <property type="entry name" value="LysR_subst-bd"/>
</dbReference>
<dbReference type="PANTHER" id="PTHR30427">
    <property type="entry name" value="TRANSCRIPTIONAL ACTIVATOR PROTEIN LYSR"/>
    <property type="match status" value="1"/>
</dbReference>
<comment type="caution">
    <text evidence="6">The sequence shown here is derived from an EMBL/GenBank/DDBJ whole genome shotgun (WGS) entry which is preliminary data.</text>
</comment>
<gene>
    <name evidence="6" type="ORF">ACFSMZ_02180</name>
</gene>
<keyword evidence="3" id="KW-0238">DNA-binding</keyword>
<dbReference type="InterPro" id="IPR000847">
    <property type="entry name" value="LysR_HTH_N"/>
</dbReference>
<feature type="domain" description="HTH lysR-type" evidence="5">
    <location>
        <begin position="1"/>
        <end position="58"/>
    </location>
</feature>
<dbReference type="SUPFAM" id="SSF46785">
    <property type="entry name" value="Winged helix' DNA-binding domain"/>
    <property type="match status" value="1"/>
</dbReference>
<dbReference type="PRINTS" id="PR00039">
    <property type="entry name" value="HTHLYSR"/>
</dbReference>
<comment type="similarity">
    <text evidence="1">Belongs to the LysR transcriptional regulatory family.</text>
</comment>
<evidence type="ECO:0000259" key="5">
    <source>
        <dbReference type="PROSITE" id="PS50931"/>
    </source>
</evidence>
<dbReference type="Gene3D" id="3.40.190.290">
    <property type="match status" value="1"/>
</dbReference>
<dbReference type="EMBL" id="JBHUIR010000010">
    <property type="protein sequence ID" value="MFD2258578.1"/>
    <property type="molecule type" value="Genomic_DNA"/>
</dbReference>
<evidence type="ECO:0000256" key="1">
    <source>
        <dbReference type="ARBA" id="ARBA00009437"/>
    </source>
</evidence>
<protein>
    <submittedName>
        <fullName evidence="6">LysR substrate-binding domain-containing protein</fullName>
    </submittedName>
</protein>
<dbReference type="InterPro" id="IPR036390">
    <property type="entry name" value="WH_DNA-bd_sf"/>
</dbReference>
<dbReference type="PANTHER" id="PTHR30427:SF1">
    <property type="entry name" value="TRANSCRIPTIONAL ACTIVATOR PROTEIN LYSR"/>
    <property type="match status" value="1"/>
</dbReference>
<evidence type="ECO:0000313" key="6">
    <source>
        <dbReference type="EMBL" id="MFD2258578.1"/>
    </source>
</evidence>
<dbReference type="Pfam" id="PF00126">
    <property type="entry name" value="HTH_1"/>
    <property type="match status" value="1"/>
</dbReference>
<keyword evidence="2" id="KW-0805">Transcription regulation</keyword>
<dbReference type="Pfam" id="PF03466">
    <property type="entry name" value="LysR_substrate"/>
    <property type="match status" value="1"/>
</dbReference>
<dbReference type="PROSITE" id="PS50931">
    <property type="entry name" value="HTH_LYSR"/>
    <property type="match status" value="1"/>
</dbReference>
<keyword evidence="7" id="KW-1185">Reference proteome</keyword>